<protein>
    <submittedName>
        <fullName evidence="2">Uncharacterized protein</fullName>
    </submittedName>
</protein>
<gene>
    <name evidence="2" type="ORF">ACT18_00945</name>
</gene>
<feature type="region of interest" description="Disordered" evidence="1">
    <location>
        <begin position="279"/>
        <end position="305"/>
    </location>
</feature>
<keyword evidence="3" id="KW-1185">Reference proteome</keyword>
<evidence type="ECO:0000313" key="2">
    <source>
        <dbReference type="EMBL" id="OBY33530.1"/>
    </source>
</evidence>
<sequence length="355" mass="40339">MNYNPHPDERHNWQMANVHPEALRRYAEQYGGSPRANKRDLGRLANMHDDLWQTKVGKGAKATSSPTLRDPERRAEWIANIQHHGIDKVMEDHARQVRGARNKKNANGGVYSPRFHMRDAGIPTLGGNINKAKQIFDAPEDVGQFNAILGGPKVQHFSNNILDDTPINEQGYYEHPNGDWTQHADLGGTIDSHHIRASSMPHGGWFRKGYLPDGGLNPSDPHTYDVFNRALLDATHRVNSGIANPAEHLTPKQLQAIIWLKHKDDNDYFDKHLGLKTQGDMPYIPADQQRPPRAPGLRNRQRAAGHQDIPPLWRKMFMSRNAPSWNDLLDAWVSFYAPHFDDPDDEDFEEDPHGM</sequence>
<comment type="caution">
    <text evidence="2">The sequence shown here is derived from an EMBL/GenBank/DDBJ whole genome shotgun (WGS) entry which is preliminary data.</text>
</comment>
<dbReference type="Proteomes" id="UP000092668">
    <property type="component" value="Unassembled WGS sequence"/>
</dbReference>
<name>A0A1B8SLG7_9MYCO</name>
<dbReference type="EMBL" id="LFOE01000001">
    <property type="protein sequence ID" value="OBY33530.1"/>
    <property type="molecule type" value="Genomic_DNA"/>
</dbReference>
<evidence type="ECO:0000256" key="1">
    <source>
        <dbReference type="SAM" id="MobiDB-lite"/>
    </source>
</evidence>
<accession>A0A1B8SLG7</accession>
<reference evidence="2 3" key="1">
    <citation type="submission" date="2015-06" db="EMBL/GenBank/DDBJ databases">
        <title>Genome sequence of Mycobacterium kumamotonense strain Roo.</title>
        <authorList>
            <person name="Greninger A.L."/>
            <person name="Cunningham G."/>
            <person name="Miller S."/>
        </authorList>
    </citation>
    <scope>NUCLEOTIDE SEQUENCE [LARGE SCALE GENOMIC DNA]</scope>
    <source>
        <strain evidence="2 3">Roo</strain>
    </source>
</reference>
<dbReference type="AlphaFoldDB" id="A0A1B8SLG7"/>
<proteinExistence type="predicted"/>
<organism evidence="2 3">
    <name type="scientific">Mycolicibacter kumamotonensis</name>
    <dbReference type="NCBI Taxonomy" id="354243"/>
    <lineage>
        <taxon>Bacteria</taxon>
        <taxon>Bacillati</taxon>
        <taxon>Actinomycetota</taxon>
        <taxon>Actinomycetes</taxon>
        <taxon>Mycobacteriales</taxon>
        <taxon>Mycobacteriaceae</taxon>
        <taxon>Mycolicibacter</taxon>
    </lineage>
</organism>
<evidence type="ECO:0000313" key="3">
    <source>
        <dbReference type="Proteomes" id="UP000092668"/>
    </source>
</evidence>